<dbReference type="InterPro" id="IPR036527">
    <property type="entry name" value="SCP2_sterol-bd_dom_sf"/>
</dbReference>
<dbReference type="NCBIfam" id="TIGR03083">
    <property type="entry name" value="maleylpyruvate isomerase family mycothiol-dependent enzyme"/>
    <property type="match status" value="1"/>
</dbReference>
<name>A0A109IFR8_9ACTN</name>
<dbReference type="Proteomes" id="UP000198226">
    <property type="component" value="Chromosome I"/>
</dbReference>
<dbReference type="OrthoDB" id="5118203at2"/>
<keyword evidence="4" id="KW-1185">Reference proteome</keyword>
<proteinExistence type="predicted"/>
<dbReference type="Pfam" id="PF07398">
    <property type="entry name" value="MDMPI_C"/>
    <property type="match status" value="1"/>
</dbReference>
<dbReference type="AlphaFoldDB" id="A0A109IFR8"/>
<dbReference type="SUPFAM" id="SSF109854">
    <property type="entry name" value="DinB/YfiT-like putative metalloenzymes"/>
    <property type="match status" value="1"/>
</dbReference>
<dbReference type="SUPFAM" id="SSF55718">
    <property type="entry name" value="SCP-like"/>
    <property type="match status" value="1"/>
</dbReference>
<dbReference type="RefSeq" id="WP_067314944.1">
    <property type="nucleotide sequence ID" value="NZ_LRMV01000237.1"/>
</dbReference>
<sequence length="239" mass="24980">MTTDPLLLTGEVDDATARLLHTAAGLDAADVAAPCLLPGWSRGHVLTHLARNADGFVNLLTAARTGEDIPMYASVEARNADIAAGAGRPPAEQLADLRHSTERFAAAVAAMPVEAWGATVRTRHGPWQAALVVWARLRELEVHHVDLATGYRPADWPPVVAQHLLHEVAGGLADRADAPALVLRPVDGNRPELVVGDPAGAPLVAGTAAGLAAWLIGRSSGDELTVTPDGPLPTPPEWI</sequence>
<protein>
    <submittedName>
        <fullName evidence="3">Maleylpyruvate isomerase</fullName>
    </submittedName>
</protein>
<feature type="domain" description="Mycothiol-dependent maleylpyruvate isomerase metal-binding" evidence="2">
    <location>
        <begin position="13"/>
        <end position="148"/>
    </location>
</feature>
<evidence type="ECO:0000313" key="3">
    <source>
        <dbReference type="EMBL" id="SCG81195.1"/>
    </source>
</evidence>
<dbReference type="GO" id="GO:0046872">
    <property type="term" value="F:metal ion binding"/>
    <property type="evidence" value="ECO:0007669"/>
    <property type="project" value="InterPro"/>
</dbReference>
<dbReference type="GO" id="GO:0016853">
    <property type="term" value="F:isomerase activity"/>
    <property type="evidence" value="ECO:0007669"/>
    <property type="project" value="UniProtKB-KW"/>
</dbReference>
<dbReference type="Gene3D" id="1.20.120.450">
    <property type="entry name" value="dinb family like domain"/>
    <property type="match status" value="1"/>
</dbReference>
<dbReference type="InterPro" id="IPR024344">
    <property type="entry name" value="MDMPI_metal-binding"/>
</dbReference>
<evidence type="ECO:0000259" key="1">
    <source>
        <dbReference type="Pfam" id="PF07398"/>
    </source>
</evidence>
<dbReference type="Pfam" id="PF11716">
    <property type="entry name" value="MDMPI_N"/>
    <property type="match status" value="1"/>
</dbReference>
<dbReference type="InterPro" id="IPR017517">
    <property type="entry name" value="Maleyloyr_isom"/>
</dbReference>
<keyword evidence="3" id="KW-0413">Isomerase</keyword>
<dbReference type="Gene3D" id="3.30.1050.20">
    <property type="match status" value="1"/>
</dbReference>
<reference evidence="4" key="1">
    <citation type="submission" date="2016-06" db="EMBL/GenBank/DDBJ databases">
        <authorList>
            <person name="Varghese N."/>
            <person name="Submissions Spin"/>
        </authorList>
    </citation>
    <scope>NUCLEOTIDE SEQUENCE [LARGE SCALE GENOMIC DNA]</scope>
    <source>
        <strain evidence="4">DSM 44983</strain>
    </source>
</reference>
<evidence type="ECO:0000259" key="2">
    <source>
        <dbReference type="Pfam" id="PF11716"/>
    </source>
</evidence>
<evidence type="ECO:0000313" key="4">
    <source>
        <dbReference type="Proteomes" id="UP000198226"/>
    </source>
</evidence>
<dbReference type="InterPro" id="IPR034660">
    <property type="entry name" value="DinB/YfiT-like"/>
</dbReference>
<dbReference type="EMBL" id="LT607752">
    <property type="protein sequence ID" value="SCG81195.1"/>
    <property type="molecule type" value="Genomic_DNA"/>
</dbReference>
<organism evidence="3 4">
    <name type="scientific">Micromonospora rifamycinica</name>
    <dbReference type="NCBI Taxonomy" id="291594"/>
    <lineage>
        <taxon>Bacteria</taxon>
        <taxon>Bacillati</taxon>
        <taxon>Actinomycetota</taxon>
        <taxon>Actinomycetes</taxon>
        <taxon>Micromonosporales</taxon>
        <taxon>Micromonosporaceae</taxon>
        <taxon>Micromonospora</taxon>
    </lineage>
</organism>
<accession>A0A109IFR8</accession>
<keyword evidence="3" id="KW-0670">Pyruvate</keyword>
<feature type="domain" description="MDMPI C-terminal" evidence="1">
    <location>
        <begin position="155"/>
        <end position="236"/>
    </location>
</feature>
<dbReference type="InterPro" id="IPR010872">
    <property type="entry name" value="MDMPI_C-term_domain"/>
</dbReference>
<gene>
    <name evidence="3" type="ORF">GA0070623_5569</name>
</gene>